<comment type="caution">
    <text evidence="2">The sequence shown here is derived from an EMBL/GenBank/DDBJ whole genome shotgun (WGS) entry which is preliminary data.</text>
</comment>
<feature type="compositionally biased region" description="Polar residues" evidence="1">
    <location>
        <begin position="70"/>
        <end position="79"/>
    </location>
</feature>
<feature type="region of interest" description="Disordered" evidence="1">
    <location>
        <begin position="19"/>
        <end position="97"/>
    </location>
</feature>
<evidence type="ECO:0000313" key="2">
    <source>
        <dbReference type="EMBL" id="TWU44564.1"/>
    </source>
</evidence>
<protein>
    <submittedName>
        <fullName evidence="2">Uncharacterized protein</fullName>
    </submittedName>
</protein>
<name>A0A5C6E7J7_9BACT</name>
<keyword evidence="3" id="KW-1185">Reference proteome</keyword>
<reference evidence="2 3" key="1">
    <citation type="submission" date="2019-02" db="EMBL/GenBank/DDBJ databases">
        <title>Deep-cultivation of Planctomycetes and their phenomic and genomic characterization uncovers novel biology.</title>
        <authorList>
            <person name="Wiegand S."/>
            <person name="Jogler M."/>
            <person name="Boedeker C."/>
            <person name="Pinto D."/>
            <person name="Vollmers J."/>
            <person name="Rivas-Marin E."/>
            <person name="Kohn T."/>
            <person name="Peeters S.H."/>
            <person name="Heuer A."/>
            <person name="Rast P."/>
            <person name="Oberbeckmann S."/>
            <person name="Bunk B."/>
            <person name="Jeske O."/>
            <person name="Meyerdierks A."/>
            <person name="Storesund J.E."/>
            <person name="Kallscheuer N."/>
            <person name="Luecker S."/>
            <person name="Lage O.M."/>
            <person name="Pohl T."/>
            <person name="Merkel B.J."/>
            <person name="Hornburger P."/>
            <person name="Mueller R.-W."/>
            <person name="Bruemmer F."/>
            <person name="Labrenz M."/>
            <person name="Spormann A.M."/>
            <person name="Op Den Camp H."/>
            <person name="Overmann J."/>
            <person name="Amann R."/>
            <person name="Jetten M.S.M."/>
            <person name="Mascher T."/>
            <person name="Medema M.H."/>
            <person name="Devos D.P."/>
            <person name="Kaster A.-K."/>
            <person name="Ovreas L."/>
            <person name="Rohde M."/>
            <person name="Galperin M.Y."/>
            <person name="Jogler C."/>
        </authorList>
    </citation>
    <scope>NUCLEOTIDE SEQUENCE [LARGE SCALE GENOMIC DNA]</scope>
    <source>
        <strain evidence="2 3">Poly59</strain>
    </source>
</reference>
<evidence type="ECO:0000313" key="3">
    <source>
        <dbReference type="Proteomes" id="UP000317977"/>
    </source>
</evidence>
<feature type="compositionally biased region" description="Basic and acidic residues" evidence="1">
    <location>
        <begin position="24"/>
        <end position="33"/>
    </location>
</feature>
<sequence>MKPAATVMWHRVISARWFPSIGSERTDAGKKGESTATSGRPEKTDATMQNTPKPSSGLARRSYPRRIAVAQSSPASTRTACAHTSEGADTEAKPIAA</sequence>
<gene>
    <name evidence="2" type="ORF">Poly59_61270</name>
</gene>
<dbReference type="AlphaFoldDB" id="A0A5C6E7J7"/>
<evidence type="ECO:0000256" key="1">
    <source>
        <dbReference type="SAM" id="MobiDB-lite"/>
    </source>
</evidence>
<dbReference type="Proteomes" id="UP000317977">
    <property type="component" value="Unassembled WGS sequence"/>
</dbReference>
<proteinExistence type="predicted"/>
<accession>A0A5C6E7J7</accession>
<dbReference type="EMBL" id="SJPX01000007">
    <property type="protein sequence ID" value="TWU44564.1"/>
    <property type="molecule type" value="Genomic_DNA"/>
</dbReference>
<organism evidence="2 3">
    <name type="scientific">Rubripirellula reticaptiva</name>
    <dbReference type="NCBI Taxonomy" id="2528013"/>
    <lineage>
        <taxon>Bacteria</taxon>
        <taxon>Pseudomonadati</taxon>
        <taxon>Planctomycetota</taxon>
        <taxon>Planctomycetia</taxon>
        <taxon>Pirellulales</taxon>
        <taxon>Pirellulaceae</taxon>
        <taxon>Rubripirellula</taxon>
    </lineage>
</organism>